<accession>W9HBD3</accession>
<gene>
    <name evidence="2" type="ORF">N825_31355</name>
</gene>
<evidence type="ECO:0000259" key="1">
    <source>
        <dbReference type="Pfam" id="PF01882"/>
    </source>
</evidence>
<dbReference type="PANTHER" id="PTHR33608">
    <property type="entry name" value="BLL2464 PROTEIN"/>
    <property type="match status" value="1"/>
</dbReference>
<protein>
    <recommendedName>
        <fullName evidence="1">DUF58 domain-containing protein</fullName>
    </recommendedName>
</protein>
<dbReference type="Proteomes" id="UP000019486">
    <property type="component" value="Unassembled WGS sequence"/>
</dbReference>
<dbReference type="PATRIC" id="fig|1385369.3.peg.1913"/>
<reference evidence="2 3" key="1">
    <citation type="submission" date="2013-08" db="EMBL/GenBank/DDBJ databases">
        <title>The genome sequence of Skermanella stibiiresistens.</title>
        <authorList>
            <person name="Zhu W."/>
            <person name="Wang G."/>
        </authorList>
    </citation>
    <scope>NUCLEOTIDE SEQUENCE [LARGE SCALE GENOMIC DNA]</scope>
    <source>
        <strain evidence="2 3">SB22</strain>
    </source>
</reference>
<dbReference type="InterPro" id="IPR002881">
    <property type="entry name" value="DUF58"/>
</dbReference>
<dbReference type="EMBL" id="AVFL01000005">
    <property type="protein sequence ID" value="EWY41158.1"/>
    <property type="molecule type" value="Genomic_DNA"/>
</dbReference>
<dbReference type="AlphaFoldDB" id="W9HBD3"/>
<feature type="domain" description="DUF58" evidence="1">
    <location>
        <begin position="65"/>
        <end position="267"/>
    </location>
</feature>
<name>W9HBD3_9PROT</name>
<dbReference type="PANTHER" id="PTHR33608:SF6">
    <property type="entry name" value="BLL2464 PROTEIN"/>
    <property type="match status" value="1"/>
</dbReference>
<dbReference type="Pfam" id="PF01882">
    <property type="entry name" value="DUF58"/>
    <property type="match status" value="1"/>
</dbReference>
<evidence type="ECO:0000313" key="3">
    <source>
        <dbReference type="Proteomes" id="UP000019486"/>
    </source>
</evidence>
<dbReference type="RefSeq" id="WP_063833704.1">
    <property type="nucleotide sequence ID" value="NZ_AVFL01000005.1"/>
</dbReference>
<dbReference type="OrthoDB" id="9794556at2"/>
<evidence type="ECO:0000313" key="2">
    <source>
        <dbReference type="EMBL" id="EWY41158.1"/>
    </source>
</evidence>
<keyword evidence="3" id="KW-1185">Reference proteome</keyword>
<organism evidence="2 3">
    <name type="scientific">Skermanella stibiiresistens SB22</name>
    <dbReference type="NCBI Taxonomy" id="1385369"/>
    <lineage>
        <taxon>Bacteria</taxon>
        <taxon>Pseudomonadati</taxon>
        <taxon>Pseudomonadota</taxon>
        <taxon>Alphaproteobacteria</taxon>
        <taxon>Rhodospirillales</taxon>
        <taxon>Azospirillaceae</taxon>
        <taxon>Skermanella</taxon>
    </lineage>
</organism>
<comment type="caution">
    <text evidence="2">The sequence shown here is derived from an EMBL/GenBank/DDBJ whole genome shotgun (WGS) entry which is preliminary data.</text>
</comment>
<sequence>MAWDRSGDRSGKPDLAASALRAQHRSEALASRLPPLLVAADRVASTVAQGVHGRRRVGTGETFWQYRRYEIGDSATMIDWRQSGKSQPVFVRENEWEAAQSVWLWHDASASMDYRSAASLPTKRERAELLLLALAVLLVRGGERVSLLGSGVPPSGNKVTLNRMAMTLIEEQLPKTGLPKVPPLPRHAQAVLIGDLLSPLPEIHQTVASFSGRGVRGHLVQVLDPAEETLPFAGRVEFEGLEGEEELLIPRVEMIRQTYLERLQAHRDGLAALARAAGWSFATHRTDRPPQTALLALHGAIAQERSLAPAQQPSRAPAQEPTS</sequence>
<proteinExistence type="predicted"/>
<dbReference type="STRING" id="1385369.N825_31355"/>